<proteinExistence type="predicted"/>
<name>A0ABP0WQZ2_9BRYO</name>
<evidence type="ECO:0000313" key="2">
    <source>
        <dbReference type="Proteomes" id="UP001497444"/>
    </source>
</evidence>
<accession>A0ABP0WQZ2</accession>
<protein>
    <recommendedName>
        <fullName evidence="3">Secreted protein</fullName>
    </recommendedName>
</protein>
<keyword evidence="2" id="KW-1185">Reference proteome</keyword>
<gene>
    <name evidence="1" type="ORF">CSSPJE1EN1_LOCUS13704</name>
</gene>
<dbReference type="EMBL" id="OZ020097">
    <property type="protein sequence ID" value="CAK9268226.1"/>
    <property type="molecule type" value="Genomic_DNA"/>
</dbReference>
<reference evidence="1 2" key="1">
    <citation type="submission" date="2024-02" db="EMBL/GenBank/DDBJ databases">
        <authorList>
            <consortium name="ELIXIR-Norway"/>
            <consortium name="Elixir Norway"/>
        </authorList>
    </citation>
    <scope>NUCLEOTIDE SEQUENCE [LARGE SCALE GENOMIC DNA]</scope>
</reference>
<sequence>MMFGWGCRWIYEMDAAGMMPVSRSCCLLLAAAAAMHRDRRRAFLCNDDQHHAHQARLKSLHAQKIYIFFPGSSTSSLSERSTQVCAASASKFFPAFLLAFFLSVYSPCNLVPGQLSTKEIKTTDVKSCKSNALKHEDEADHTSI</sequence>
<evidence type="ECO:0008006" key="3">
    <source>
        <dbReference type="Google" id="ProtNLM"/>
    </source>
</evidence>
<organism evidence="1 2">
    <name type="scientific">Sphagnum jensenii</name>
    <dbReference type="NCBI Taxonomy" id="128206"/>
    <lineage>
        <taxon>Eukaryota</taxon>
        <taxon>Viridiplantae</taxon>
        <taxon>Streptophyta</taxon>
        <taxon>Embryophyta</taxon>
        <taxon>Bryophyta</taxon>
        <taxon>Sphagnophytina</taxon>
        <taxon>Sphagnopsida</taxon>
        <taxon>Sphagnales</taxon>
        <taxon>Sphagnaceae</taxon>
        <taxon>Sphagnum</taxon>
    </lineage>
</organism>
<evidence type="ECO:0000313" key="1">
    <source>
        <dbReference type="EMBL" id="CAK9268226.1"/>
    </source>
</evidence>
<dbReference type="Proteomes" id="UP001497444">
    <property type="component" value="Chromosome 2"/>
</dbReference>